<reference evidence="2" key="1">
    <citation type="journal article" date="2020" name="Stud. Mycol.">
        <title>101 Dothideomycetes genomes: a test case for predicting lifestyles and emergence of pathogens.</title>
        <authorList>
            <person name="Haridas S."/>
            <person name="Albert R."/>
            <person name="Binder M."/>
            <person name="Bloem J."/>
            <person name="Labutti K."/>
            <person name="Salamov A."/>
            <person name="Andreopoulos B."/>
            <person name="Baker S."/>
            <person name="Barry K."/>
            <person name="Bills G."/>
            <person name="Bluhm B."/>
            <person name="Cannon C."/>
            <person name="Castanera R."/>
            <person name="Culley D."/>
            <person name="Daum C."/>
            <person name="Ezra D."/>
            <person name="Gonzalez J."/>
            <person name="Henrissat B."/>
            <person name="Kuo A."/>
            <person name="Liang C."/>
            <person name="Lipzen A."/>
            <person name="Lutzoni F."/>
            <person name="Magnuson J."/>
            <person name="Mondo S."/>
            <person name="Nolan M."/>
            <person name="Ohm R."/>
            <person name="Pangilinan J."/>
            <person name="Park H.-J."/>
            <person name="Ramirez L."/>
            <person name="Alfaro M."/>
            <person name="Sun H."/>
            <person name="Tritt A."/>
            <person name="Yoshinaga Y."/>
            <person name="Zwiers L.-H."/>
            <person name="Turgeon B."/>
            <person name="Goodwin S."/>
            <person name="Spatafora J."/>
            <person name="Crous P."/>
            <person name="Grigoriev I."/>
        </authorList>
    </citation>
    <scope>NUCLEOTIDE SEQUENCE</scope>
    <source>
        <strain evidence="2">ATCC 16933</strain>
    </source>
</reference>
<evidence type="ECO:0000256" key="1">
    <source>
        <dbReference type="SAM" id="MobiDB-lite"/>
    </source>
</evidence>
<keyword evidence="3" id="KW-1185">Reference proteome</keyword>
<feature type="compositionally biased region" description="Gly residues" evidence="1">
    <location>
        <begin position="143"/>
        <end position="168"/>
    </location>
</feature>
<dbReference type="AlphaFoldDB" id="A0A6A6NXF0"/>
<dbReference type="Proteomes" id="UP000799766">
    <property type="component" value="Unassembled WGS sequence"/>
</dbReference>
<name>A0A6A6NXF0_9PEZI</name>
<evidence type="ECO:0000313" key="2">
    <source>
        <dbReference type="EMBL" id="KAF2456228.1"/>
    </source>
</evidence>
<organism evidence="2 3">
    <name type="scientific">Lineolata rhizophorae</name>
    <dbReference type="NCBI Taxonomy" id="578093"/>
    <lineage>
        <taxon>Eukaryota</taxon>
        <taxon>Fungi</taxon>
        <taxon>Dikarya</taxon>
        <taxon>Ascomycota</taxon>
        <taxon>Pezizomycotina</taxon>
        <taxon>Dothideomycetes</taxon>
        <taxon>Dothideomycetes incertae sedis</taxon>
        <taxon>Lineolatales</taxon>
        <taxon>Lineolataceae</taxon>
        <taxon>Lineolata</taxon>
    </lineage>
</organism>
<dbReference type="EMBL" id="MU001684">
    <property type="protein sequence ID" value="KAF2456228.1"/>
    <property type="molecule type" value="Genomic_DNA"/>
</dbReference>
<feature type="region of interest" description="Disordered" evidence="1">
    <location>
        <begin position="1"/>
        <end position="64"/>
    </location>
</feature>
<feature type="compositionally biased region" description="Polar residues" evidence="1">
    <location>
        <begin position="44"/>
        <end position="61"/>
    </location>
</feature>
<proteinExistence type="predicted"/>
<sequence length="168" mass="17253">MDSNATSTRISTHHNLIQLIQQPADPRRRKKKKERETKIKARTFSASATHPPSAFPFSNPTPSNPKLPPMPVPLLLLPLPPPPLPSLLLPPRFLLSACSLLPSTLPSARTRTRPVQTPQRRRHAAPYQGGAAGGVGDIRRGGGRGGGEGGSGCGAGGGAGSGGGGGGG</sequence>
<gene>
    <name evidence="2" type="ORF">BDY21DRAFT_58544</name>
</gene>
<accession>A0A6A6NXF0</accession>
<evidence type="ECO:0000313" key="3">
    <source>
        <dbReference type="Proteomes" id="UP000799766"/>
    </source>
</evidence>
<feature type="region of interest" description="Disordered" evidence="1">
    <location>
        <begin position="107"/>
        <end position="168"/>
    </location>
</feature>
<protein>
    <submittedName>
        <fullName evidence="2">Uncharacterized protein</fullName>
    </submittedName>
</protein>
<feature type="compositionally biased region" description="Polar residues" evidence="1">
    <location>
        <begin position="1"/>
        <end position="21"/>
    </location>
</feature>